<dbReference type="Proteomes" id="UP000754750">
    <property type="component" value="Unassembled WGS sequence"/>
</dbReference>
<keyword evidence="2" id="KW-0805">Transcription regulation</keyword>
<evidence type="ECO:0000256" key="1">
    <source>
        <dbReference type="ARBA" id="ARBA00009437"/>
    </source>
</evidence>
<evidence type="ECO:0000313" key="6">
    <source>
        <dbReference type="EMBL" id="MBE6833527.1"/>
    </source>
</evidence>
<dbReference type="Gene3D" id="1.10.10.10">
    <property type="entry name" value="Winged helix-like DNA-binding domain superfamily/Winged helix DNA-binding domain"/>
    <property type="match status" value="1"/>
</dbReference>
<dbReference type="GO" id="GO:0003700">
    <property type="term" value="F:DNA-binding transcription factor activity"/>
    <property type="evidence" value="ECO:0007669"/>
    <property type="project" value="InterPro"/>
</dbReference>
<dbReference type="GO" id="GO:0003677">
    <property type="term" value="F:DNA binding"/>
    <property type="evidence" value="ECO:0007669"/>
    <property type="project" value="UniProtKB-KW"/>
</dbReference>
<dbReference type="SUPFAM" id="SSF53850">
    <property type="entry name" value="Periplasmic binding protein-like II"/>
    <property type="match status" value="1"/>
</dbReference>
<protein>
    <submittedName>
        <fullName evidence="6">LysR family transcriptional regulator</fullName>
    </submittedName>
</protein>
<dbReference type="InterPro" id="IPR036388">
    <property type="entry name" value="WH-like_DNA-bd_sf"/>
</dbReference>
<sequence length="295" mass="32396">MSILKYKAFLTTVEEQSLTKAADRLGYTQPGISHMIASLESEVGFPLLIRSKEGVYATENAKQLVYYMQQIVSSENTLVETANKIRGIEIGLLRIGTYCSTSIQWLPAVISAFSELHPKIVLQIFEGFHGELNQLLAEGSIDLAFMSPPAPANYDFIPLAEDPILAVVGQNHPLAKEECIDPADLIRYPFIIPDEGADEDVWSVLNAEHLTPEVRFRIKGDMTMLSMIGNGLGVTLFPYLAIVSPYANIVTKPLTHAYSRTLGIAIRSAKHASPAAKSFINLTKQLIPHTTALAE</sequence>
<gene>
    <name evidence="6" type="ORF">E7512_08100</name>
</gene>
<dbReference type="SUPFAM" id="SSF46785">
    <property type="entry name" value="Winged helix' DNA-binding domain"/>
    <property type="match status" value="1"/>
</dbReference>
<evidence type="ECO:0000313" key="7">
    <source>
        <dbReference type="Proteomes" id="UP000754750"/>
    </source>
</evidence>
<evidence type="ECO:0000259" key="5">
    <source>
        <dbReference type="PROSITE" id="PS50931"/>
    </source>
</evidence>
<evidence type="ECO:0000256" key="4">
    <source>
        <dbReference type="ARBA" id="ARBA00023163"/>
    </source>
</evidence>
<dbReference type="PANTHER" id="PTHR30346">
    <property type="entry name" value="TRANSCRIPTIONAL DUAL REGULATOR HCAR-RELATED"/>
    <property type="match status" value="1"/>
</dbReference>
<reference evidence="6" key="1">
    <citation type="submission" date="2019-04" db="EMBL/GenBank/DDBJ databases">
        <title>Evolution of Biomass-Degrading Anaerobic Consortia Revealed by Metagenomics.</title>
        <authorList>
            <person name="Peng X."/>
        </authorList>
    </citation>
    <scope>NUCLEOTIDE SEQUENCE</scope>
    <source>
        <strain evidence="6">SIG551</strain>
    </source>
</reference>
<feature type="domain" description="HTH lysR-type" evidence="5">
    <location>
        <begin position="1"/>
        <end position="58"/>
    </location>
</feature>
<dbReference type="InterPro" id="IPR005119">
    <property type="entry name" value="LysR_subst-bd"/>
</dbReference>
<keyword evidence="3" id="KW-0238">DNA-binding</keyword>
<dbReference type="Gene3D" id="3.40.190.290">
    <property type="match status" value="1"/>
</dbReference>
<keyword evidence="4" id="KW-0804">Transcription</keyword>
<dbReference type="Pfam" id="PF03466">
    <property type="entry name" value="LysR_substrate"/>
    <property type="match status" value="1"/>
</dbReference>
<comment type="caution">
    <text evidence="6">The sequence shown here is derived from an EMBL/GenBank/DDBJ whole genome shotgun (WGS) entry which is preliminary data.</text>
</comment>
<dbReference type="PROSITE" id="PS50931">
    <property type="entry name" value="HTH_LYSR"/>
    <property type="match status" value="1"/>
</dbReference>
<dbReference type="InterPro" id="IPR000847">
    <property type="entry name" value="LysR_HTH_N"/>
</dbReference>
<proteinExistence type="inferred from homology"/>
<dbReference type="AlphaFoldDB" id="A0A928KRS5"/>
<evidence type="ECO:0000256" key="3">
    <source>
        <dbReference type="ARBA" id="ARBA00023125"/>
    </source>
</evidence>
<dbReference type="Pfam" id="PF00126">
    <property type="entry name" value="HTH_1"/>
    <property type="match status" value="1"/>
</dbReference>
<dbReference type="PRINTS" id="PR00039">
    <property type="entry name" value="HTHLYSR"/>
</dbReference>
<dbReference type="EMBL" id="SVNY01000003">
    <property type="protein sequence ID" value="MBE6833527.1"/>
    <property type="molecule type" value="Genomic_DNA"/>
</dbReference>
<name>A0A928KRS5_9FIRM</name>
<accession>A0A928KRS5</accession>
<dbReference type="RefSeq" id="WP_020072513.1">
    <property type="nucleotide sequence ID" value="NZ_JBKWRC010000008.1"/>
</dbReference>
<dbReference type="CDD" id="cd05466">
    <property type="entry name" value="PBP2_LTTR_substrate"/>
    <property type="match status" value="1"/>
</dbReference>
<organism evidence="6 7">
    <name type="scientific">Faecalispora sporosphaeroides</name>
    <dbReference type="NCBI Taxonomy" id="1549"/>
    <lineage>
        <taxon>Bacteria</taxon>
        <taxon>Bacillati</taxon>
        <taxon>Bacillota</taxon>
        <taxon>Clostridia</taxon>
        <taxon>Eubacteriales</taxon>
        <taxon>Oscillospiraceae</taxon>
        <taxon>Faecalispora</taxon>
    </lineage>
</organism>
<dbReference type="GO" id="GO:0032993">
    <property type="term" value="C:protein-DNA complex"/>
    <property type="evidence" value="ECO:0007669"/>
    <property type="project" value="TreeGrafter"/>
</dbReference>
<evidence type="ECO:0000256" key="2">
    <source>
        <dbReference type="ARBA" id="ARBA00023015"/>
    </source>
</evidence>
<comment type="similarity">
    <text evidence="1">Belongs to the LysR transcriptional regulatory family.</text>
</comment>
<dbReference type="PANTHER" id="PTHR30346:SF0">
    <property type="entry name" value="HCA OPERON TRANSCRIPTIONAL ACTIVATOR HCAR"/>
    <property type="match status" value="1"/>
</dbReference>
<dbReference type="InterPro" id="IPR036390">
    <property type="entry name" value="WH_DNA-bd_sf"/>
</dbReference>